<feature type="transmembrane region" description="Helical" evidence="5">
    <location>
        <begin position="133"/>
        <end position="153"/>
    </location>
</feature>
<dbReference type="STRING" id="252474.B1A74_01105"/>
<comment type="subcellular location">
    <subcellularLocation>
        <location evidence="1">Membrane</location>
        <topology evidence="1">Multi-pass membrane protein</topology>
    </subcellularLocation>
</comment>
<dbReference type="Gene3D" id="1.20.1540.10">
    <property type="entry name" value="Rhomboid-like"/>
    <property type="match status" value="1"/>
</dbReference>
<keyword evidence="7" id="KW-0378">Hydrolase</keyword>
<accession>A0A1V3A274</accession>
<dbReference type="SUPFAM" id="SSF144091">
    <property type="entry name" value="Rhomboid-like"/>
    <property type="match status" value="1"/>
</dbReference>
<dbReference type="EMBL" id="MUZR01000003">
    <property type="protein sequence ID" value="OOC11399.1"/>
    <property type="molecule type" value="Genomic_DNA"/>
</dbReference>
<keyword evidence="8" id="KW-1185">Reference proteome</keyword>
<evidence type="ECO:0000256" key="3">
    <source>
        <dbReference type="ARBA" id="ARBA00022989"/>
    </source>
</evidence>
<evidence type="ECO:0000256" key="5">
    <source>
        <dbReference type="SAM" id="Phobius"/>
    </source>
</evidence>
<dbReference type="GO" id="GO:0004252">
    <property type="term" value="F:serine-type endopeptidase activity"/>
    <property type="evidence" value="ECO:0007669"/>
    <property type="project" value="InterPro"/>
</dbReference>
<dbReference type="OrthoDB" id="9814037at2"/>
<feature type="transmembrane region" description="Helical" evidence="5">
    <location>
        <begin position="107"/>
        <end position="127"/>
    </location>
</feature>
<keyword evidence="7" id="KW-0645">Protease</keyword>
<keyword evidence="3 5" id="KW-1133">Transmembrane helix</keyword>
<sequence>MTHPDPRSPRFSMMPPVIGFLLVTNVLLFLAMPALGNWLMAHFALWPIGTPSTIMQDGSMMRVPDFQVWQLVTYGFLHGGPLHLFVNMFVVWMLGVQVENSWGSRMFATYFLICVIGAGLVQLVVTAGGNGDAIYPTVGASGGVFGVLLAFGMMFPNQRLFLIFLPIPIKAKYFVIGYGILELYLGVSGTMSGIAHFAHLGGMVVGLLMIQYWRGRLPVRPRHRRLWW</sequence>
<dbReference type="GO" id="GO:0006508">
    <property type="term" value="P:proteolysis"/>
    <property type="evidence" value="ECO:0007669"/>
    <property type="project" value="UniProtKB-KW"/>
</dbReference>
<dbReference type="PANTHER" id="PTHR43066">
    <property type="entry name" value="RHOMBOID-RELATED PROTEIN"/>
    <property type="match status" value="1"/>
</dbReference>
<keyword evidence="4 5" id="KW-0472">Membrane</keyword>
<feature type="domain" description="Peptidase S54 rhomboid" evidence="6">
    <location>
        <begin position="66"/>
        <end position="210"/>
    </location>
</feature>
<dbReference type="InterPro" id="IPR022764">
    <property type="entry name" value="Peptidase_S54_rhomboid_dom"/>
</dbReference>
<evidence type="ECO:0000259" key="6">
    <source>
        <dbReference type="Pfam" id="PF01694"/>
    </source>
</evidence>
<gene>
    <name evidence="7" type="ORF">B1A74_01105</name>
</gene>
<proteinExistence type="predicted"/>
<dbReference type="Proteomes" id="UP000189177">
    <property type="component" value="Unassembled WGS sequence"/>
</dbReference>
<evidence type="ECO:0000256" key="2">
    <source>
        <dbReference type="ARBA" id="ARBA00022692"/>
    </source>
</evidence>
<name>A0A1V3A274_9GAMM</name>
<feature type="transmembrane region" description="Helical" evidence="5">
    <location>
        <begin position="20"/>
        <end position="48"/>
    </location>
</feature>
<dbReference type="AlphaFoldDB" id="A0A1V3A274"/>
<feature type="transmembrane region" description="Helical" evidence="5">
    <location>
        <begin position="68"/>
        <end position="95"/>
    </location>
</feature>
<evidence type="ECO:0000313" key="8">
    <source>
        <dbReference type="Proteomes" id="UP000189177"/>
    </source>
</evidence>
<dbReference type="InterPro" id="IPR035952">
    <property type="entry name" value="Rhomboid-like_sf"/>
</dbReference>
<dbReference type="Pfam" id="PF01694">
    <property type="entry name" value="Rhomboid"/>
    <property type="match status" value="1"/>
</dbReference>
<organism evidence="7 8">
    <name type="scientific">Thioalkalivibrio halophilus</name>
    <dbReference type="NCBI Taxonomy" id="252474"/>
    <lineage>
        <taxon>Bacteria</taxon>
        <taxon>Pseudomonadati</taxon>
        <taxon>Pseudomonadota</taxon>
        <taxon>Gammaproteobacteria</taxon>
        <taxon>Chromatiales</taxon>
        <taxon>Ectothiorhodospiraceae</taxon>
        <taxon>Thioalkalivibrio</taxon>
    </lineage>
</organism>
<evidence type="ECO:0000256" key="4">
    <source>
        <dbReference type="ARBA" id="ARBA00023136"/>
    </source>
</evidence>
<evidence type="ECO:0000256" key="1">
    <source>
        <dbReference type="ARBA" id="ARBA00004141"/>
    </source>
</evidence>
<protein>
    <submittedName>
        <fullName evidence="7">Rhomboid family intramembrane serine protease</fullName>
    </submittedName>
</protein>
<dbReference type="PANTHER" id="PTHR43066:SF11">
    <property type="entry name" value="PEPTIDASE S54 RHOMBOID DOMAIN-CONTAINING PROTEIN"/>
    <property type="match status" value="1"/>
</dbReference>
<feature type="transmembrane region" description="Helical" evidence="5">
    <location>
        <begin position="160"/>
        <end position="181"/>
    </location>
</feature>
<dbReference type="GO" id="GO:0016020">
    <property type="term" value="C:membrane"/>
    <property type="evidence" value="ECO:0007669"/>
    <property type="project" value="UniProtKB-SubCell"/>
</dbReference>
<feature type="transmembrane region" description="Helical" evidence="5">
    <location>
        <begin position="193"/>
        <end position="213"/>
    </location>
</feature>
<keyword evidence="2 5" id="KW-0812">Transmembrane</keyword>
<reference evidence="7 8" key="1">
    <citation type="submission" date="2017-02" db="EMBL/GenBank/DDBJ databases">
        <title>Genomic diversity within the haloalkaliphilic genus Thioalkalivibrio.</title>
        <authorList>
            <person name="Ahn A.-C."/>
            <person name="Meier-Kolthoff J."/>
            <person name="Overmars L."/>
            <person name="Richter M."/>
            <person name="Woyke T."/>
            <person name="Sorokin D.Y."/>
            <person name="Muyzer G."/>
        </authorList>
    </citation>
    <scope>NUCLEOTIDE SEQUENCE [LARGE SCALE GENOMIC DNA]</scope>
    <source>
        <strain evidence="7 8">HL17</strain>
    </source>
</reference>
<dbReference type="SMART" id="SM01160">
    <property type="entry name" value="DUF1751"/>
    <property type="match status" value="1"/>
</dbReference>
<evidence type="ECO:0000313" key="7">
    <source>
        <dbReference type="EMBL" id="OOC11399.1"/>
    </source>
</evidence>
<dbReference type="RefSeq" id="WP_018945985.1">
    <property type="nucleotide sequence ID" value="NZ_MUZR01000003.1"/>
</dbReference>
<comment type="caution">
    <text evidence="7">The sequence shown here is derived from an EMBL/GenBank/DDBJ whole genome shotgun (WGS) entry which is preliminary data.</text>
</comment>